<keyword evidence="2" id="KW-1185">Reference proteome</keyword>
<proteinExistence type="predicted"/>
<dbReference type="InParanoid" id="D6TTG8"/>
<dbReference type="Proteomes" id="UP000004508">
    <property type="component" value="Unassembled WGS sequence"/>
</dbReference>
<evidence type="ECO:0000313" key="2">
    <source>
        <dbReference type="Proteomes" id="UP000004508"/>
    </source>
</evidence>
<organism evidence="1 2">
    <name type="scientific">Ktedonobacter racemifer DSM 44963</name>
    <dbReference type="NCBI Taxonomy" id="485913"/>
    <lineage>
        <taxon>Bacteria</taxon>
        <taxon>Bacillati</taxon>
        <taxon>Chloroflexota</taxon>
        <taxon>Ktedonobacteria</taxon>
        <taxon>Ktedonobacterales</taxon>
        <taxon>Ktedonobacteraceae</taxon>
        <taxon>Ktedonobacter</taxon>
    </lineage>
</organism>
<name>D6TTG8_KTERA</name>
<dbReference type="AlphaFoldDB" id="D6TTG8"/>
<reference evidence="1 2" key="1">
    <citation type="journal article" date="2011" name="Stand. Genomic Sci.">
        <title>Non-contiguous finished genome sequence and contextual data of the filamentous soil bacterium Ktedonobacter racemifer type strain (SOSP1-21).</title>
        <authorList>
            <person name="Chang Y.J."/>
            <person name="Land M."/>
            <person name="Hauser L."/>
            <person name="Chertkov O."/>
            <person name="Del Rio T.G."/>
            <person name="Nolan M."/>
            <person name="Copeland A."/>
            <person name="Tice H."/>
            <person name="Cheng J.F."/>
            <person name="Lucas S."/>
            <person name="Han C."/>
            <person name="Goodwin L."/>
            <person name="Pitluck S."/>
            <person name="Ivanova N."/>
            <person name="Ovchinikova G."/>
            <person name="Pati A."/>
            <person name="Chen A."/>
            <person name="Palaniappan K."/>
            <person name="Mavromatis K."/>
            <person name="Liolios K."/>
            <person name="Brettin T."/>
            <person name="Fiebig A."/>
            <person name="Rohde M."/>
            <person name="Abt B."/>
            <person name="Goker M."/>
            <person name="Detter J.C."/>
            <person name="Woyke T."/>
            <person name="Bristow J."/>
            <person name="Eisen J.A."/>
            <person name="Markowitz V."/>
            <person name="Hugenholtz P."/>
            <person name="Kyrpides N.C."/>
            <person name="Klenk H.P."/>
            <person name="Lapidus A."/>
        </authorList>
    </citation>
    <scope>NUCLEOTIDE SEQUENCE [LARGE SCALE GENOMIC DNA]</scope>
    <source>
        <strain evidence="2">DSM 44963</strain>
    </source>
</reference>
<accession>D6TTG8</accession>
<comment type="caution">
    <text evidence="1">The sequence shown here is derived from an EMBL/GenBank/DDBJ whole genome shotgun (WGS) entry which is preliminary data.</text>
</comment>
<sequence>MTFTLFWVAYSTPHPGCAQVCGPRRARDLEWCLMMILPCIEHTEVHHYLNSFSV</sequence>
<dbReference type="EMBL" id="ADVG01000003">
    <property type="protein sequence ID" value="EFH83719.1"/>
    <property type="molecule type" value="Genomic_DNA"/>
</dbReference>
<protein>
    <submittedName>
        <fullName evidence="1">Uncharacterized protein</fullName>
    </submittedName>
</protein>
<evidence type="ECO:0000313" key="1">
    <source>
        <dbReference type="EMBL" id="EFH83719.1"/>
    </source>
</evidence>
<gene>
    <name evidence="1" type="ORF">Krac_4714</name>
</gene>